<accession>A0A8H8TTQ1</accession>
<protein>
    <submittedName>
        <fullName evidence="2">Uncharacterized protein</fullName>
    </submittedName>
</protein>
<gene>
    <name evidence="2" type="ORF">UBRO2_06013</name>
</gene>
<keyword evidence="3" id="KW-1185">Reference proteome</keyword>
<evidence type="ECO:0000313" key="3">
    <source>
        <dbReference type="Proteomes" id="UP000658997"/>
    </source>
</evidence>
<feature type="compositionally biased region" description="Polar residues" evidence="1">
    <location>
        <begin position="15"/>
        <end position="24"/>
    </location>
</feature>
<proteinExistence type="predicted"/>
<feature type="region of interest" description="Disordered" evidence="1">
    <location>
        <begin position="1"/>
        <end position="24"/>
    </location>
</feature>
<dbReference type="EMBL" id="ULHB01000308">
    <property type="protein sequence ID" value="SYW86293.1"/>
    <property type="molecule type" value="Genomic_DNA"/>
</dbReference>
<dbReference type="AlphaFoldDB" id="A0A8H8TTQ1"/>
<dbReference type="Proteomes" id="UP000658997">
    <property type="component" value="Unassembled WGS sequence"/>
</dbReference>
<reference evidence="2" key="1">
    <citation type="submission" date="2018-08" db="EMBL/GenBank/DDBJ databases">
        <authorList>
            <person name="Guldener U."/>
        </authorList>
    </citation>
    <scope>NUCLEOTIDE SEQUENCE</scope>
    <source>
        <strain evidence="2">UB2</strain>
    </source>
</reference>
<evidence type="ECO:0000256" key="1">
    <source>
        <dbReference type="SAM" id="MobiDB-lite"/>
    </source>
</evidence>
<evidence type="ECO:0000313" key="2">
    <source>
        <dbReference type="EMBL" id="SYW86293.1"/>
    </source>
</evidence>
<sequence>MSAPVFARKAPTPSTPISDNNSDSTGSLFWDYLPKFLPDWMNQDIASRLPSSPNNGTYRAARQ</sequence>
<organism evidence="2 3">
    <name type="scientific">Ustilago bromivora</name>
    <dbReference type="NCBI Taxonomy" id="307758"/>
    <lineage>
        <taxon>Eukaryota</taxon>
        <taxon>Fungi</taxon>
        <taxon>Dikarya</taxon>
        <taxon>Basidiomycota</taxon>
        <taxon>Ustilaginomycotina</taxon>
        <taxon>Ustilaginomycetes</taxon>
        <taxon>Ustilaginales</taxon>
        <taxon>Ustilaginaceae</taxon>
        <taxon>Ustilago</taxon>
    </lineage>
</organism>
<name>A0A8H8TTQ1_9BASI</name>
<comment type="caution">
    <text evidence="2">The sequence shown here is derived from an EMBL/GenBank/DDBJ whole genome shotgun (WGS) entry which is preliminary data.</text>
</comment>